<dbReference type="Proteomes" id="UP000175971">
    <property type="component" value="Unassembled WGS sequence"/>
</dbReference>
<protein>
    <recommendedName>
        <fullName evidence="3">DUF4262 domain-containing protein</fullName>
    </recommendedName>
</protein>
<dbReference type="InterPro" id="IPR025358">
    <property type="entry name" value="DUF4262"/>
</dbReference>
<evidence type="ECO:0008006" key="3">
    <source>
        <dbReference type="Google" id="ProtNLM"/>
    </source>
</evidence>
<keyword evidence="2" id="KW-1185">Reference proteome</keyword>
<evidence type="ECO:0000313" key="1">
    <source>
        <dbReference type="EMBL" id="OEV20174.1"/>
    </source>
</evidence>
<accession>A0A1E7LVF7</accession>
<proteinExistence type="predicted"/>
<dbReference type="Pfam" id="PF14081">
    <property type="entry name" value="DUF4262"/>
    <property type="match status" value="1"/>
</dbReference>
<dbReference type="PATRIC" id="fig|518642.7.peg.5292"/>
<dbReference type="RefSeq" id="WP_070201145.1">
    <property type="nucleotide sequence ID" value="NZ_LJGZ01000027.1"/>
</dbReference>
<name>A0A1E7LVF7_9ACTN</name>
<comment type="caution">
    <text evidence="1">The sequence shown here is derived from an EMBL/GenBank/DDBJ whole genome shotgun (WGS) entry which is preliminary data.</text>
</comment>
<reference evidence="1 2" key="1">
    <citation type="journal article" date="2016" name="Front. Microbiol.">
        <title>Comparative Genomics Analysis of Streptomyces Species Reveals Their Adaptation to the Marine Environment and Their Diversity at the Genomic Level.</title>
        <authorList>
            <person name="Tian X."/>
            <person name="Zhang Z."/>
            <person name="Yang T."/>
            <person name="Chen M."/>
            <person name="Li J."/>
            <person name="Chen F."/>
            <person name="Yang J."/>
            <person name="Li W."/>
            <person name="Zhang B."/>
            <person name="Zhang Z."/>
            <person name="Wu J."/>
            <person name="Zhang C."/>
            <person name="Long L."/>
            <person name="Xiao J."/>
        </authorList>
    </citation>
    <scope>NUCLEOTIDE SEQUENCE [LARGE SCALE GENOMIC DNA]</scope>
    <source>
        <strain evidence="1 2">SCSIO M10372</strain>
    </source>
</reference>
<dbReference type="EMBL" id="LJGZ01000027">
    <property type="protein sequence ID" value="OEV20174.1"/>
    <property type="molecule type" value="Genomic_DNA"/>
</dbReference>
<gene>
    <name evidence="1" type="ORF">AN221_13230</name>
</gene>
<evidence type="ECO:0000313" key="2">
    <source>
        <dbReference type="Proteomes" id="UP000175971"/>
    </source>
</evidence>
<organism evidence="1 2">
    <name type="scientific">Streptomyces nanshensis</name>
    <dbReference type="NCBI Taxonomy" id="518642"/>
    <lineage>
        <taxon>Bacteria</taxon>
        <taxon>Bacillati</taxon>
        <taxon>Actinomycetota</taxon>
        <taxon>Actinomycetes</taxon>
        <taxon>Kitasatosporales</taxon>
        <taxon>Streptomycetaceae</taxon>
        <taxon>Streptomyces</taxon>
    </lineage>
</organism>
<sequence>MMDVRVRFLGHPWDQVTVPDAGRETAEVLVAVFLRAMETVPELRALPDDPDLYRLRWEGEEMVVLHTEVEQAVFRAQPVGEASAQGRASVRTRLPELWRAERGRDFYPAPEALDGIPGLWATVLEPHEHMVVGLRYVSAWGEWYVVEVDEASGLAYGWSCLGGDLSQGRWGLVDLPALESSCPDSDPSQLVVRDLDFTPAVAAKVLPKGRPHESCGEKDCPVCPTDFLAEYAARIRSAIAEHGVFIQWVGAREDSATFCYTIGLHESLGYELVMAGLDGRVARGVLHSVAERFSGSPDPVAGEVLDGLLEDGVQLLMRPVESLEPFAMLRAVYGEEIAVPYWQAVWPDLDGAFPTDASYSFPPELQPLL</sequence>
<dbReference type="AlphaFoldDB" id="A0A1E7LVF7"/>